<evidence type="ECO:0000313" key="2">
    <source>
        <dbReference type="Proteomes" id="UP000821865"/>
    </source>
</evidence>
<comment type="caution">
    <text evidence="1">The sequence shown here is derived from an EMBL/GenBank/DDBJ whole genome shotgun (WGS) entry which is preliminary data.</text>
</comment>
<dbReference type="EMBL" id="CM023471">
    <property type="protein sequence ID" value="KAH7966114.1"/>
    <property type="molecule type" value="Genomic_DNA"/>
</dbReference>
<protein>
    <submittedName>
        <fullName evidence="1">Uncharacterized protein</fullName>
    </submittedName>
</protein>
<proteinExistence type="predicted"/>
<name>A0ACB8DDF2_DERSI</name>
<organism evidence="1 2">
    <name type="scientific">Dermacentor silvarum</name>
    <name type="common">Tick</name>
    <dbReference type="NCBI Taxonomy" id="543639"/>
    <lineage>
        <taxon>Eukaryota</taxon>
        <taxon>Metazoa</taxon>
        <taxon>Ecdysozoa</taxon>
        <taxon>Arthropoda</taxon>
        <taxon>Chelicerata</taxon>
        <taxon>Arachnida</taxon>
        <taxon>Acari</taxon>
        <taxon>Parasitiformes</taxon>
        <taxon>Ixodida</taxon>
        <taxon>Ixodoidea</taxon>
        <taxon>Ixodidae</taxon>
        <taxon>Rhipicephalinae</taxon>
        <taxon>Dermacentor</taxon>
    </lineage>
</organism>
<keyword evidence="2" id="KW-1185">Reference proteome</keyword>
<reference evidence="1" key="1">
    <citation type="submission" date="2020-05" db="EMBL/GenBank/DDBJ databases">
        <title>Large-scale comparative analyses of tick genomes elucidate their genetic diversity and vector capacities.</title>
        <authorList>
            <person name="Jia N."/>
            <person name="Wang J."/>
            <person name="Shi W."/>
            <person name="Du L."/>
            <person name="Sun Y."/>
            <person name="Zhan W."/>
            <person name="Jiang J."/>
            <person name="Wang Q."/>
            <person name="Zhang B."/>
            <person name="Ji P."/>
            <person name="Sakyi L.B."/>
            <person name="Cui X."/>
            <person name="Yuan T."/>
            <person name="Jiang B."/>
            <person name="Yang W."/>
            <person name="Lam T.T.-Y."/>
            <person name="Chang Q."/>
            <person name="Ding S."/>
            <person name="Wang X."/>
            <person name="Zhu J."/>
            <person name="Ruan X."/>
            <person name="Zhao L."/>
            <person name="Wei J."/>
            <person name="Que T."/>
            <person name="Du C."/>
            <person name="Cheng J."/>
            <person name="Dai P."/>
            <person name="Han X."/>
            <person name="Huang E."/>
            <person name="Gao Y."/>
            <person name="Liu J."/>
            <person name="Shao H."/>
            <person name="Ye R."/>
            <person name="Li L."/>
            <person name="Wei W."/>
            <person name="Wang X."/>
            <person name="Wang C."/>
            <person name="Yang T."/>
            <person name="Huo Q."/>
            <person name="Li W."/>
            <person name="Guo W."/>
            <person name="Chen H."/>
            <person name="Zhou L."/>
            <person name="Ni X."/>
            <person name="Tian J."/>
            <person name="Zhou Y."/>
            <person name="Sheng Y."/>
            <person name="Liu T."/>
            <person name="Pan Y."/>
            <person name="Xia L."/>
            <person name="Li J."/>
            <person name="Zhao F."/>
            <person name="Cao W."/>
        </authorList>
    </citation>
    <scope>NUCLEOTIDE SEQUENCE</scope>
    <source>
        <strain evidence="1">Dsil-2018</strain>
    </source>
</reference>
<gene>
    <name evidence="1" type="ORF">HPB49_013891</name>
</gene>
<sequence length="329" mass="35904">MEQLRTKRSFIRRAITKSISTIDALLSDEATPVQVLHQHLELVLPKQHSTKETTIDALEVPEISAVTSPLADGAIITMMTHHGLVPADACSEATTFREDKISILIGSDFYWDVVTGHISRLSPQVTAVETRFGWTVQGTLHNFSQGSTVQSTSLVFDNGEPPRDDVLTKSPNAKKCPPPTRLSTRNRRGSKSLPTMVACTPNGNSTTSTSMTRRNYVNTQVYKRRPSGMNAGTQRSSKAYLTRRHTYCTNATSSPDWQTCNVLASSLGRHATPIIKHRSATLKHASKSFSRPSVEALAQGVVLADSALGTRGNIEPAPTASSWRRRPGA</sequence>
<accession>A0ACB8DDF2</accession>
<evidence type="ECO:0000313" key="1">
    <source>
        <dbReference type="EMBL" id="KAH7966114.1"/>
    </source>
</evidence>
<dbReference type="Proteomes" id="UP000821865">
    <property type="component" value="Chromosome 2"/>
</dbReference>